<dbReference type="PROSITE" id="PS50860">
    <property type="entry name" value="AA_TRNA_LIGASE_II_ALA"/>
    <property type="match status" value="1"/>
</dbReference>
<protein>
    <recommendedName>
        <fullName evidence="11">Alanine--tRNA ligase</fullName>
        <ecNumber evidence="11">6.1.1.7</ecNumber>
    </recommendedName>
    <alternativeName>
        <fullName evidence="11">Alanyl-tRNA synthetase</fullName>
        <shortName evidence="11">AlaRS</shortName>
    </alternativeName>
</protein>
<dbReference type="RefSeq" id="WP_157427647.1">
    <property type="nucleotide sequence ID" value="NZ_BAAANK010000009.1"/>
</dbReference>
<keyword evidence="4 11" id="KW-0547">Nucleotide-binding</keyword>
<dbReference type="EMBL" id="BAAANK010000009">
    <property type="protein sequence ID" value="GAA1842399.1"/>
    <property type="molecule type" value="Genomic_DNA"/>
</dbReference>
<keyword evidence="8 11" id="KW-0030">Aminoacyl-tRNA synthetase</keyword>
<sequence length="884" mass="95114">MQTADIRQRWLDFFARRGHTVVPSAPLVSDDPTLLFTVAGMVPFVPYLTGIVPAPYPRATSVQKCIRTNDIEEVGKTPRHGTFFQMNGNFSFGDYFKEGAITFAWELLTTPEDDGGYGFRPEDLWVTVYEEDDEAIDLWKKVAGLPEERIQRLGKDTNYWHTGQPGPAGPCSEIFFDRGPAYGIDGGPATDDDRYVEIWNLVFMQYLIDDVTSKTDFRIVKELPKKNIDTGMGLERVAFIKQGVENMYEIDQVRPVLDRAAEISGRAYGANHEDDVRMRVIADHVRSSLMLMSDGVSPSNEGRGYILRRLLRRSIRAMRLLGVEEPTFRELFAASRDAMKAAYPEVARDYAHIEQLAVGEEETFLRTLAAGTSILDGAVSETKAAGKAQLAGNTAFLLHDTYGFPIELTLEMADEAGITVDRGAFDELMTAQRTRAKADAKSKKKVLADLSVYGDFRAKGETVFTGYSELMTESSVLGILVDGHPVAAAIAGQVAEVILAETSLYAESGGQAPDQGRIVGDGFELEVLDVQKPVKGLISHTVKVLSGEVGVGVPATSVVDEEYRRGATQAHSGTHLVHAALRQVLGPNAHQSGSFNKAGYLRLDYGWNQALSPETRSEIEEISNNAVRDNLEVVTRELPLEEAKALGAMALFGEKYGDVVRVVDIGGPWSRELCAGTHVRSSAEVGMINIIGESSVGASNRRVESLVGLDAFRRFAAERALVSELTSNLKTRPDQLVERVGDLVSSLKAAEKRIAQFEARALNDRVPALAANAVRTGDVLLVAETVGSLGSGDELRSLATAVRGKLGDAASVVALTAEVGGRPVAIVATSPAAREAGANAGALAKTMAGVLGGGGGGKPDLAQGGGSDVSAIPAALDAVRRQFA</sequence>
<evidence type="ECO:0000256" key="2">
    <source>
        <dbReference type="ARBA" id="ARBA00022555"/>
    </source>
</evidence>
<keyword evidence="11" id="KW-0963">Cytoplasm</keyword>
<dbReference type="InterPro" id="IPR023033">
    <property type="entry name" value="Ala_tRNA_ligase_euk/bac"/>
</dbReference>
<evidence type="ECO:0000256" key="11">
    <source>
        <dbReference type="HAMAP-Rule" id="MF_00036"/>
    </source>
</evidence>
<keyword evidence="3 11" id="KW-0436">Ligase</keyword>
<evidence type="ECO:0000256" key="7">
    <source>
        <dbReference type="ARBA" id="ARBA00022917"/>
    </source>
</evidence>
<dbReference type="Pfam" id="PF02272">
    <property type="entry name" value="DHHA1"/>
    <property type="match status" value="1"/>
</dbReference>
<dbReference type="NCBIfam" id="TIGR00344">
    <property type="entry name" value="alaS"/>
    <property type="match status" value="1"/>
</dbReference>
<name>A0ABN2MXJ3_9MICO</name>
<dbReference type="CDD" id="cd00673">
    <property type="entry name" value="AlaRS_core"/>
    <property type="match status" value="1"/>
</dbReference>
<comment type="cofactor">
    <cofactor evidence="11">
        <name>Zn(2+)</name>
        <dbReference type="ChEBI" id="CHEBI:29105"/>
    </cofactor>
    <text evidence="11">Binds 1 zinc ion per subunit.</text>
</comment>
<evidence type="ECO:0000256" key="3">
    <source>
        <dbReference type="ARBA" id="ARBA00022598"/>
    </source>
</evidence>
<comment type="catalytic activity">
    <reaction evidence="10 11">
        <text>tRNA(Ala) + L-alanine + ATP = L-alanyl-tRNA(Ala) + AMP + diphosphate</text>
        <dbReference type="Rhea" id="RHEA:12540"/>
        <dbReference type="Rhea" id="RHEA-COMP:9657"/>
        <dbReference type="Rhea" id="RHEA-COMP:9923"/>
        <dbReference type="ChEBI" id="CHEBI:30616"/>
        <dbReference type="ChEBI" id="CHEBI:33019"/>
        <dbReference type="ChEBI" id="CHEBI:57972"/>
        <dbReference type="ChEBI" id="CHEBI:78442"/>
        <dbReference type="ChEBI" id="CHEBI:78497"/>
        <dbReference type="ChEBI" id="CHEBI:456215"/>
        <dbReference type="EC" id="6.1.1.7"/>
    </reaction>
</comment>
<dbReference type="Pfam" id="PF07973">
    <property type="entry name" value="tRNA_SAD"/>
    <property type="match status" value="1"/>
</dbReference>
<dbReference type="PANTHER" id="PTHR11777:SF9">
    <property type="entry name" value="ALANINE--TRNA LIGASE, CYTOPLASMIC"/>
    <property type="match status" value="1"/>
</dbReference>
<keyword evidence="11" id="KW-0479">Metal-binding</keyword>
<evidence type="ECO:0000256" key="6">
    <source>
        <dbReference type="ARBA" id="ARBA00022884"/>
    </source>
</evidence>
<dbReference type="SUPFAM" id="SSF55186">
    <property type="entry name" value="ThrRS/AlaRS common domain"/>
    <property type="match status" value="1"/>
</dbReference>
<dbReference type="InterPro" id="IPR018165">
    <property type="entry name" value="Ala-tRNA-synth_IIc_core"/>
</dbReference>
<keyword evidence="14" id="KW-1185">Reference proteome</keyword>
<comment type="domain">
    <text evidence="11">Consists of three domains; the N-terminal catalytic domain, the editing domain and the C-terminal C-Ala domain. The editing domain removes incorrectly charged amino acids, while the C-Ala domain, along with tRNA(Ala), serves as a bridge to cooperatively bring together the editing and aminoacylation centers thus stimulating deacylation of misacylated tRNAs.</text>
</comment>
<dbReference type="InterPro" id="IPR002318">
    <property type="entry name" value="Ala-tRNA-lgiase_IIc"/>
</dbReference>
<dbReference type="InterPro" id="IPR018164">
    <property type="entry name" value="Ala-tRNA-synth_IIc_N"/>
</dbReference>
<feature type="domain" description="Alanyl-transfer RNA synthetases family profile" evidence="12">
    <location>
        <begin position="1"/>
        <end position="717"/>
    </location>
</feature>
<dbReference type="SMART" id="SM00863">
    <property type="entry name" value="tRNA_SAD"/>
    <property type="match status" value="1"/>
</dbReference>
<dbReference type="Gene3D" id="2.40.30.130">
    <property type="match status" value="1"/>
</dbReference>
<comment type="subcellular location">
    <subcellularLocation>
        <location evidence="11">Cytoplasm</location>
    </subcellularLocation>
</comment>
<evidence type="ECO:0000256" key="1">
    <source>
        <dbReference type="ARBA" id="ARBA00008226"/>
    </source>
</evidence>
<keyword evidence="6 11" id="KW-0694">RNA-binding</keyword>
<dbReference type="InterPro" id="IPR009000">
    <property type="entry name" value="Transl_B-barrel_sf"/>
</dbReference>
<keyword evidence="7 11" id="KW-0648">Protein biosynthesis</keyword>
<dbReference type="PANTHER" id="PTHR11777">
    <property type="entry name" value="ALANYL-TRNA SYNTHETASE"/>
    <property type="match status" value="1"/>
</dbReference>
<evidence type="ECO:0000256" key="9">
    <source>
        <dbReference type="ARBA" id="ARBA00024779"/>
    </source>
</evidence>
<accession>A0ABN2MXJ3</accession>
<dbReference type="Proteomes" id="UP001501746">
    <property type="component" value="Unassembled WGS sequence"/>
</dbReference>
<feature type="binding site" evidence="11">
    <location>
        <position position="678"/>
    </location>
    <ligand>
        <name>Zn(2+)</name>
        <dbReference type="ChEBI" id="CHEBI:29105"/>
    </ligand>
</feature>
<evidence type="ECO:0000313" key="13">
    <source>
        <dbReference type="EMBL" id="GAA1842399.1"/>
    </source>
</evidence>
<dbReference type="InterPro" id="IPR018162">
    <property type="entry name" value="Ala-tRNA-ligase_IIc_anticod-bd"/>
</dbReference>
<proteinExistence type="inferred from homology"/>
<gene>
    <name evidence="11 13" type="primary">alaS</name>
    <name evidence="13" type="ORF">GCM10009750_30800</name>
</gene>
<feature type="binding site" evidence="11">
    <location>
        <position position="571"/>
    </location>
    <ligand>
        <name>Zn(2+)</name>
        <dbReference type="ChEBI" id="CHEBI:29105"/>
    </ligand>
</feature>
<comment type="caution">
    <text evidence="13">The sequence shown here is derived from an EMBL/GenBank/DDBJ whole genome shotgun (WGS) entry which is preliminary data.</text>
</comment>
<dbReference type="GO" id="GO:0016874">
    <property type="term" value="F:ligase activity"/>
    <property type="evidence" value="ECO:0007669"/>
    <property type="project" value="UniProtKB-KW"/>
</dbReference>
<evidence type="ECO:0000256" key="10">
    <source>
        <dbReference type="ARBA" id="ARBA00048300"/>
    </source>
</evidence>
<dbReference type="PRINTS" id="PR00980">
    <property type="entry name" value="TRNASYNTHALA"/>
</dbReference>
<dbReference type="SUPFAM" id="SSF50447">
    <property type="entry name" value="Translation proteins"/>
    <property type="match status" value="1"/>
</dbReference>
<dbReference type="InterPro" id="IPR045864">
    <property type="entry name" value="aa-tRNA-synth_II/BPL/LPL"/>
</dbReference>
<dbReference type="InterPro" id="IPR012947">
    <property type="entry name" value="tRNA_SAD"/>
</dbReference>
<dbReference type="Gene3D" id="6.10.250.550">
    <property type="match status" value="1"/>
</dbReference>
<evidence type="ECO:0000256" key="8">
    <source>
        <dbReference type="ARBA" id="ARBA00023146"/>
    </source>
</evidence>
<evidence type="ECO:0000313" key="14">
    <source>
        <dbReference type="Proteomes" id="UP001501746"/>
    </source>
</evidence>
<dbReference type="InterPro" id="IPR003156">
    <property type="entry name" value="DHHA1_dom"/>
</dbReference>
<feature type="binding site" evidence="11">
    <location>
        <position position="575"/>
    </location>
    <ligand>
        <name>Zn(2+)</name>
        <dbReference type="ChEBI" id="CHEBI:29105"/>
    </ligand>
</feature>
<organism evidence="13 14">
    <name type="scientific">Agromyces salentinus</name>
    <dbReference type="NCBI Taxonomy" id="269421"/>
    <lineage>
        <taxon>Bacteria</taxon>
        <taxon>Bacillati</taxon>
        <taxon>Actinomycetota</taxon>
        <taxon>Actinomycetes</taxon>
        <taxon>Micrococcales</taxon>
        <taxon>Microbacteriaceae</taxon>
        <taxon>Agromyces</taxon>
    </lineage>
</organism>
<dbReference type="InterPro" id="IPR050058">
    <property type="entry name" value="Ala-tRNA_ligase"/>
</dbReference>
<dbReference type="SUPFAM" id="SSF55681">
    <property type="entry name" value="Class II aaRS and biotin synthetases"/>
    <property type="match status" value="1"/>
</dbReference>
<dbReference type="SUPFAM" id="SSF101353">
    <property type="entry name" value="Putative anticodon-binding domain of alanyl-tRNA synthetase (AlaRS)"/>
    <property type="match status" value="1"/>
</dbReference>
<dbReference type="Gene3D" id="3.30.980.10">
    <property type="entry name" value="Threonyl-trna Synthetase, Chain A, domain 2"/>
    <property type="match status" value="1"/>
</dbReference>
<evidence type="ECO:0000259" key="12">
    <source>
        <dbReference type="PROSITE" id="PS50860"/>
    </source>
</evidence>
<dbReference type="Gene3D" id="3.30.930.10">
    <property type="entry name" value="Bira Bifunctional Protein, Domain 2"/>
    <property type="match status" value="1"/>
</dbReference>
<comment type="function">
    <text evidence="9 11">Catalyzes the attachment of alanine to tRNA(Ala) in a two-step reaction: alanine is first activated by ATP to form Ala-AMP and then transferred to the acceptor end of tRNA(Ala). Also edits incorrectly charged Ser-tRNA(Ala) and Gly-tRNA(Ala) via its editing domain.</text>
</comment>
<evidence type="ECO:0000256" key="4">
    <source>
        <dbReference type="ARBA" id="ARBA00022741"/>
    </source>
</evidence>
<comment type="similarity">
    <text evidence="1 11">Belongs to the class-II aminoacyl-tRNA synthetase family.</text>
</comment>
<feature type="binding site" evidence="11">
    <location>
        <position position="674"/>
    </location>
    <ligand>
        <name>Zn(2+)</name>
        <dbReference type="ChEBI" id="CHEBI:29105"/>
    </ligand>
</feature>
<dbReference type="InterPro" id="IPR018163">
    <property type="entry name" value="Thr/Ala-tRNA-synth_IIc_edit"/>
</dbReference>
<dbReference type="EC" id="6.1.1.7" evidence="11"/>
<keyword evidence="5 11" id="KW-0067">ATP-binding</keyword>
<evidence type="ECO:0000256" key="5">
    <source>
        <dbReference type="ARBA" id="ARBA00022840"/>
    </source>
</evidence>
<reference evidence="13 14" key="1">
    <citation type="journal article" date="2019" name="Int. J. Syst. Evol. Microbiol.">
        <title>The Global Catalogue of Microorganisms (GCM) 10K type strain sequencing project: providing services to taxonomists for standard genome sequencing and annotation.</title>
        <authorList>
            <consortium name="The Broad Institute Genomics Platform"/>
            <consortium name="The Broad Institute Genome Sequencing Center for Infectious Disease"/>
            <person name="Wu L."/>
            <person name="Ma J."/>
        </authorList>
    </citation>
    <scope>NUCLEOTIDE SEQUENCE [LARGE SCALE GENOMIC DNA]</scope>
    <source>
        <strain evidence="13 14">JCM 14323</strain>
    </source>
</reference>
<dbReference type="Gene3D" id="3.10.310.40">
    <property type="match status" value="1"/>
</dbReference>
<keyword evidence="2 11" id="KW-0820">tRNA-binding</keyword>
<dbReference type="HAMAP" id="MF_00036_B">
    <property type="entry name" value="Ala_tRNA_synth_B"/>
    <property type="match status" value="1"/>
</dbReference>
<keyword evidence="11" id="KW-0862">Zinc</keyword>
<dbReference type="Pfam" id="PF01411">
    <property type="entry name" value="tRNA-synt_2c"/>
    <property type="match status" value="1"/>
</dbReference>
<dbReference type="Gene3D" id="3.30.54.20">
    <property type="match status" value="1"/>
</dbReference>